<dbReference type="PANTHER" id="PTHR33164:SF64">
    <property type="entry name" value="TRANSCRIPTIONAL REGULATOR SLYA"/>
    <property type="match status" value="1"/>
</dbReference>
<comment type="caution">
    <text evidence="5">The sequence shown here is derived from an EMBL/GenBank/DDBJ whole genome shotgun (WGS) entry which is preliminary data.</text>
</comment>
<dbReference type="InterPro" id="IPR000835">
    <property type="entry name" value="HTH_MarR-typ"/>
</dbReference>
<keyword evidence="2" id="KW-0238">DNA-binding</keyword>
<keyword evidence="1" id="KW-0805">Transcription regulation</keyword>
<evidence type="ECO:0000256" key="1">
    <source>
        <dbReference type="ARBA" id="ARBA00023015"/>
    </source>
</evidence>
<evidence type="ECO:0000256" key="3">
    <source>
        <dbReference type="ARBA" id="ARBA00023163"/>
    </source>
</evidence>
<evidence type="ECO:0000313" key="6">
    <source>
        <dbReference type="Proteomes" id="UP001218246"/>
    </source>
</evidence>
<evidence type="ECO:0000256" key="2">
    <source>
        <dbReference type="ARBA" id="ARBA00023125"/>
    </source>
</evidence>
<dbReference type="SMART" id="SM00347">
    <property type="entry name" value="HTH_MARR"/>
    <property type="match status" value="1"/>
</dbReference>
<keyword evidence="3" id="KW-0804">Transcription</keyword>
<dbReference type="Proteomes" id="UP001218246">
    <property type="component" value="Unassembled WGS sequence"/>
</dbReference>
<dbReference type="InterPro" id="IPR036388">
    <property type="entry name" value="WH-like_DNA-bd_sf"/>
</dbReference>
<sequence>MNYELRESLGFIINSAGRAMSNRLVHNIKQAGVDLTFEQWTVLNVLWDRDGRPQTDLACMTDRDQPSTSRIVDNLMKRGLVCRKADAKDRRVKLIYLTEEGKALKSAAVTEAQRTIEEASEGISPASVELCKEVLRKIAANLQ</sequence>
<dbReference type="EMBL" id="JARULN010000023">
    <property type="protein sequence ID" value="MDG5755296.1"/>
    <property type="molecule type" value="Genomic_DNA"/>
</dbReference>
<feature type="domain" description="HTH marR-type" evidence="4">
    <location>
        <begin position="6"/>
        <end position="140"/>
    </location>
</feature>
<dbReference type="PANTHER" id="PTHR33164">
    <property type="entry name" value="TRANSCRIPTIONAL REGULATOR, MARR FAMILY"/>
    <property type="match status" value="1"/>
</dbReference>
<keyword evidence="6" id="KW-1185">Reference proteome</keyword>
<organism evidence="5 6">
    <name type="scientific">Ectobacillus antri</name>
    <dbReference type="NCBI Taxonomy" id="2486280"/>
    <lineage>
        <taxon>Bacteria</taxon>
        <taxon>Bacillati</taxon>
        <taxon>Bacillota</taxon>
        <taxon>Bacilli</taxon>
        <taxon>Bacillales</taxon>
        <taxon>Bacillaceae</taxon>
        <taxon>Ectobacillus</taxon>
    </lineage>
</organism>
<name>A0ABT6H7J4_9BACI</name>
<dbReference type="Gene3D" id="1.10.10.10">
    <property type="entry name" value="Winged helix-like DNA-binding domain superfamily/Winged helix DNA-binding domain"/>
    <property type="match status" value="1"/>
</dbReference>
<dbReference type="RefSeq" id="WP_124562749.1">
    <property type="nucleotide sequence ID" value="NZ_JARRRY010000021.1"/>
</dbReference>
<reference evidence="5 6" key="1">
    <citation type="submission" date="2023-04" db="EMBL/GenBank/DDBJ databases">
        <title>Ectobacillus antri isolated from activated sludge.</title>
        <authorList>
            <person name="Yan P."/>
            <person name="Liu X."/>
        </authorList>
    </citation>
    <scope>NUCLEOTIDE SEQUENCE [LARGE SCALE GENOMIC DNA]</scope>
    <source>
        <strain evidence="5 6">C18H</strain>
    </source>
</reference>
<dbReference type="PRINTS" id="PR00598">
    <property type="entry name" value="HTHMARR"/>
</dbReference>
<dbReference type="InterPro" id="IPR036390">
    <property type="entry name" value="WH_DNA-bd_sf"/>
</dbReference>
<accession>A0ABT6H7J4</accession>
<protein>
    <submittedName>
        <fullName evidence="5">MarR family transcriptional regulator</fullName>
    </submittedName>
</protein>
<dbReference type="PROSITE" id="PS50995">
    <property type="entry name" value="HTH_MARR_2"/>
    <property type="match status" value="1"/>
</dbReference>
<evidence type="ECO:0000313" key="5">
    <source>
        <dbReference type="EMBL" id="MDG5755296.1"/>
    </source>
</evidence>
<dbReference type="Pfam" id="PF01047">
    <property type="entry name" value="MarR"/>
    <property type="match status" value="1"/>
</dbReference>
<evidence type="ECO:0000259" key="4">
    <source>
        <dbReference type="PROSITE" id="PS50995"/>
    </source>
</evidence>
<proteinExistence type="predicted"/>
<dbReference type="SUPFAM" id="SSF46785">
    <property type="entry name" value="Winged helix' DNA-binding domain"/>
    <property type="match status" value="1"/>
</dbReference>
<gene>
    <name evidence="5" type="ORF">P6P90_15370</name>
</gene>
<dbReference type="InterPro" id="IPR039422">
    <property type="entry name" value="MarR/SlyA-like"/>
</dbReference>